<sequence length="105" mass="11772">MSRFWGQIKVRSDLRGGGQTEKSVESLNKMMNNLKRLLAVGLGIQGIGSLLQMADIMKSLNAQVRFVTGSIEEYNAVNKQLFDIAQKHEQALKPQPHFIPVLPEH</sequence>
<dbReference type="AlphaFoldDB" id="A0A1V3IK53"/>
<reference evidence="1 2" key="1">
    <citation type="submission" date="2016-10" db="EMBL/GenBank/DDBJ databases">
        <title>Rodentibacter gen. nov. and new species.</title>
        <authorList>
            <person name="Christensen H."/>
        </authorList>
    </citation>
    <scope>NUCLEOTIDE SEQUENCE [LARGE SCALE GENOMIC DNA]</scope>
    <source>
        <strain evidence="1 2">CCUG17206</strain>
    </source>
</reference>
<organism evidence="1 2">
    <name type="scientific">Rodentibacter rarus</name>
    <dbReference type="NCBI Taxonomy" id="1908260"/>
    <lineage>
        <taxon>Bacteria</taxon>
        <taxon>Pseudomonadati</taxon>
        <taxon>Pseudomonadota</taxon>
        <taxon>Gammaproteobacteria</taxon>
        <taxon>Pasteurellales</taxon>
        <taxon>Pasteurellaceae</taxon>
        <taxon>Rodentibacter</taxon>
    </lineage>
</organism>
<dbReference type="Proteomes" id="UP000189433">
    <property type="component" value="Unassembled WGS sequence"/>
</dbReference>
<dbReference type="RefSeq" id="WP_077417120.1">
    <property type="nucleotide sequence ID" value="NZ_MLHJ01000077.1"/>
</dbReference>
<dbReference type="EMBL" id="MLHJ01000077">
    <property type="protein sequence ID" value="OOF41836.1"/>
    <property type="molecule type" value="Genomic_DNA"/>
</dbReference>
<keyword evidence="2" id="KW-1185">Reference proteome</keyword>
<gene>
    <name evidence="1" type="ORF">BKK50_08115</name>
</gene>
<proteinExistence type="predicted"/>
<dbReference type="OrthoDB" id="79849at2"/>
<evidence type="ECO:0000313" key="2">
    <source>
        <dbReference type="Proteomes" id="UP000189433"/>
    </source>
</evidence>
<name>A0A1V3IK53_9PAST</name>
<evidence type="ECO:0000313" key="1">
    <source>
        <dbReference type="EMBL" id="OOF41836.1"/>
    </source>
</evidence>
<comment type="caution">
    <text evidence="1">The sequence shown here is derived from an EMBL/GenBank/DDBJ whole genome shotgun (WGS) entry which is preliminary data.</text>
</comment>
<dbReference type="STRING" id="1908260.BKK50_08115"/>
<protein>
    <submittedName>
        <fullName evidence="1">Uncharacterized protein</fullName>
    </submittedName>
</protein>
<accession>A0A1V3IK53</accession>